<feature type="transmembrane region" description="Helical" evidence="9">
    <location>
        <begin position="102"/>
        <end position="129"/>
    </location>
</feature>
<feature type="transmembrane region" description="Helical" evidence="9">
    <location>
        <begin position="315"/>
        <end position="335"/>
    </location>
</feature>
<evidence type="ECO:0000256" key="2">
    <source>
        <dbReference type="ARBA" id="ARBA00022475"/>
    </source>
</evidence>
<feature type="region of interest" description="Disordered" evidence="8">
    <location>
        <begin position="571"/>
        <end position="603"/>
    </location>
</feature>
<dbReference type="STRING" id="156980.SAMN04489745_0498"/>
<gene>
    <name evidence="10" type="ORF">SAMN04489745_0498</name>
</gene>
<evidence type="ECO:0000256" key="6">
    <source>
        <dbReference type="ARBA" id="ARBA00022989"/>
    </source>
</evidence>
<feature type="transmembrane region" description="Helical" evidence="9">
    <location>
        <begin position="356"/>
        <end position="381"/>
    </location>
</feature>
<evidence type="ECO:0000313" key="11">
    <source>
        <dbReference type="Proteomes" id="UP000182652"/>
    </source>
</evidence>
<comment type="subcellular location">
    <subcellularLocation>
        <location evidence="1">Cell membrane</location>
        <topology evidence="1">Multi-pass membrane protein</topology>
    </subcellularLocation>
</comment>
<dbReference type="CDD" id="cd13123">
    <property type="entry name" value="MATE_MurJ_like"/>
    <property type="match status" value="1"/>
</dbReference>
<evidence type="ECO:0000256" key="8">
    <source>
        <dbReference type="SAM" id="MobiDB-lite"/>
    </source>
</evidence>
<dbReference type="PANTHER" id="PTHR47019">
    <property type="entry name" value="LIPID II FLIPPASE MURJ"/>
    <property type="match status" value="1"/>
</dbReference>
<dbReference type="InterPro" id="IPR004268">
    <property type="entry name" value="MurJ"/>
</dbReference>
<reference evidence="10 11" key="1">
    <citation type="submission" date="2016-10" db="EMBL/GenBank/DDBJ databases">
        <authorList>
            <person name="de Groot N.N."/>
        </authorList>
    </citation>
    <scope>NUCLEOTIDE SEQUENCE [LARGE SCALE GENOMIC DNA]</scope>
    <source>
        <strain evidence="10 11">DSM 10495</strain>
    </source>
</reference>
<feature type="transmembrane region" description="Helical" evidence="9">
    <location>
        <begin position="28"/>
        <end position="51"/>
    </location>
</feature>
<keyword evidence="11" id="KW-1185">Reference proteome</keyword>
<keyword evidence="3 9" id="KW-0812">Transmembrane</keyword>
<feature type="transmembrane region" description="Helical" evidence="9">
    <location>
        <begin position="259"/>
        <end position="282"/>
    </location>
</feature>
<feature type="transmembrane region" description="Helical" evidence="9">
    <location>
        <begin position="71"/>
        <end position="90"/>
    </location>
</feature>
<feature type="region of interest" description="Disordered" evidence="8">
    <location>
        <begin position="681"/>
        <end position="705"/>
    </location>
</feature>
<accession>A0A1H4K3D6</accession>
<sequence length="705" mass="74327">MSHAKKADAALNSPTSAASRASDSRASALMAAGTLISRILGFVKSWLLIVALGLGSSVTDTFINANNLPNMVFVLVAGGVFNAVLVPQILKASRAPDSGADYISRLMTLAVIVMFTLTALVTLCAPLLIQVTTSGYGPPQMSLAVTFAVYCLPQIFFYGLYAMLTQVLNAHGSFAPAMWAPIVNNLVAIAGLGLFVAIFGASAANPHTLDNWGTGQTILVAGFSTLGVLVQTALLFIPLRRLNLGLRPRFGWRGVGLGAAAKVGSWALLTTVVSQLAFLYVMKIATIPGAVRADAPAGSPPIAGNAVLEIASQLYFLPHSIISVSLATVLFNRMAKASLDNDVRGLRAALSNGLRTSAVAIVFSAIALLVLAAPIGMFFSAGKPQDGALLAITLSILALTSPCLSINFMMTRVFYSREDARTPFYVQLALAVLNLAGAFAIQFLPAGMIIYAIAGLYSVGNILSVVISAFFLRRVLGHLDGPRIINSYIRMGYAGIGSAIAGGVVLWLFGAYRADGFLWHNQAAALLSICVAAPVMLGVYVVLLRVFHVEELRDLLRPLLARFIRPAGAEGTTTPAAAPSSAPSARAEQAHRESREEPATGALPAVSMDTGLLPRISGGFDSEGFRAAPSAEDVGEGLSQPARGAHPSTPHYGEEEPAVRAEGRRSLLAVFRDWLWAPPAQQAQLGRHTYQGRSGENPHFPSDLR</sequence>
<keyword evidence="5" id="KW-0573">Peptidoglycan synthesis</keyword>
<dbReference type="GO" id="GO:0034204">
    <property type="term" value="P:lipid translocation"/>
    <property type="evidence" value="ECO:0007669"/>
    <property type="project" value="TreeGrafter"/>
</dbReference>
<dbReference type="AlphaFoldDB" id="A0A1H4K3D6"/>
<dbReference type="Proteomes" id="UP000182652">
    <property type="component" value="Unassembled WGS sequence"/>
</dbReference>
<feature type="transmembrane region" description="Helical" evidence="9">
    <location>
        <begin position="141"/>
        <end position="161"/>
    </location>
</feature>
<dbReference type="InterPro" id="IPR051050">
    <property type="entry name" value="Lipid_II_flippase_MurJ/MviN"/>
</dbReference>
<dbReference type="GO" id="GO:0015648">
    <property type="term" value="F:lipid-linked peptidoglycan transporter activity"/>
    <property type="evidence" value="ECO:0007669"/>
    <property type="project" value="TreeGrafter"/>
</dbReference>
<dbReference type="GO" id="GO:0008360">
    <property type="term" value="P:regulation of cell shape"/>
    <property type="evidence" value="ECO:0007669"/>
    <property type="project" value="UniProtKB-KW"/>
</dbReference>
<feature type="transmembrane region" description="Helical" evidence="9">
    <location>
        <begin position="422"/>
        <end position="443"/>
    </location>
</feature>
<feature type="transmembrane region" description="Helical" evidence="9">
    <location>
        <begin position="449"/>
        <end position="472"/>
    </location>
</feature>
<evidence type="ECO:0000313" key="10">
    <source>
        <dbReference type="EMBL" id="SEB52917.1"/>
    </source>
</evidence>
<dbReference type="GO" id="GO:0005886">
    <property type="term" value="C:plasma membrane"/>
    <property type="evidence" value="ECO:0007669"/>
    <property type="project" value="UniProtKB-SubCell"/>
</dbReference>
<dbReference type="GO" id="GO:0009252">
    <property type="term" value="P:peptidoglycan biosynthetic process"/>
    <property type="evidence" value="ECO:0007669"/>
    <property type="project" value="UniProtKB-KW"/>
</dbReference>
<evidence type="ECO:0000256" key="3">
    <source>
        <dbReference type="ARBA" id="ARBA00022692"/>
    </source>
</evidence>
<feature type="transmembrane region" description="Helical" evidence="9">
    <location>
        <begin position="524"/>
        <end position="547"/>
    </location>
</feature>
<feature type="transmembrane region" description="Helical" evidence="9">
    <location>
        <begin position="182"/>
        <end position="204"/>
    </location>
</feature>
<keyword evidence="7 9" id="KW-0472">Membrane</keyword>
<keyword evidence="6 9" id="KW-1133">Transmembrane helix</keyword>
<feature type="compositionally biased region" description="Basic and acidic residues" evidence="8">
    <location>
        <begin position="588"/>
        <end position="598"/>
    </location>
</feature>
<evidence type="ECO:0000256" key="5">
    <source>
        <dbReference type="ARBA" id="ARBA00022984"/>
    </source>
</evidence>
<evidence type="ECO:0000256" key="4">
    <source>
        <dbReference type="ARBA" id="ARBA00022960"/>
    </source>
</evidence>
<dbReference type="RefSeq" id="WP_066213594.1">
    <property type="nucleotide sequence ID" value="NZ_FNSN01000003.1"/>
</dbReference>
<dbReference type="PANTHER" id="PTHR47019:SF1">
    <property type="entry name" value="LIPID II FLIPPASE MURJ"/>
    <property type="match status" value="1"/>
</dbReference>
<name>A0A1H4K3D6_9MICC</name>
<feature type="compositionally biased region" description="Low complexity" evidence="8">
    <location>
        <begin position="571"/>
        <end position="587"/>
    </location>
</feature>
<feature type="transmembrane region" description="Helical" evidence="9">
    <location>
        <begin position="387"/>
        <end position="410"/>
    </location>
</feature>
<keyword evidence="4" id="KW-0133">Cell shape</keyword>
<evidence type="ECO:0000256" key="1">
    <source>
        <dbReference type="ARBA" id="ARBA00004651"/>
    </source>
</evidence>
<evidence type="ECO:0000256" key="9">
    <source>
        <dbReference type="SAM" id="Phobius"/>
    </source>
</evidence>
<feature type="region of interest" description="Disordered" evidence="8">
    <location>
        <begin position="624"/>
        <end position="660"/>
    </location>
</feature>
<dbReference type="Pfam" id="PF03023">
    <property type="entry name" value="MurJ"/>
    <property type="match status" value="1"/>
</dbReference>
<dbReference type="PRINTS" id="PR01806">
    <property type="entry name" value="VIRFACTRMVIN"/>
</dbReference>
<organism evidence="10 11">
    <name type="scientific">Arthrobacter woluwensis</name>
    <dbReference type="NCBI Taxonomy" id="156980"/>
    <lineage>
        <taxon>Bacteria</taxon>
        <taxon>Bacillati</taxon>
        <taxon>Actinomycetota</taxon>
        <taxon>Actinomycetes</taxon>
        <taxon>Micrococcales</taxon>
        <taxon>Micrococcaceae</taxon>
        <taxon>Arthrobacter</taxon>
    </lineage>
</organism>
<dbReference type="NCBIfam" id="TIGR01695">
    <property type="entry name" value="murJ_mviN"/>
    <property type="match status" value="1"/>
</dbReference>
<protein>
    <submittedName>
        <fullName evidence="10">Putative peptidoglycan lipid II flippase</fullName>
    </submittedName>
</protein>
<feature type="transmembrane region" description="Helical" evidence="9">
    <location>
        <begin position="216"/>
        <end position="239"/>
    </location>
</feature>
<feature type="transmembrane region" description="Helical" evidence="9">
    <location>
        <begin position="493"/>
        <end position="512"/>
    </location>
</feature>
<keyword evidence="2" id="KW-1003">Cell membrane</keyword>
<evidence type="ECO:0000256" key="7">
    <source>
        <dbReference type="ARBA" id="ARBA00023136"/>
    </source>
</evidence>
<proteinExistence type="predicted"/>
<dbReference type="EMBL" id="FNSN01000003">
    <property type="protein sequence ID" value="SEB52917.1"/>
    <property type="molecule type" value="Genomic_DNA"/>
</dbReference>